<dbReference type="OrthoDB" id="3255221at2759"/>
<keyword evidence="2" id="KW-1185">Reference proteome</keyword>
<reference evidence="1" key="1">
    <citation type="submission" date="2020-11" db="EMBL/GenBank/DDBJ databases">
        <authorList>
            <consortium name="DOE Joint Genome Institute"/>
            <person name="Ahrendt S."/>
            <person name="Riley R."/>
            <person name="Andreopoulos W."/>
            <person name="LaButti K."/>
            <person name="Pangilinan J."/>
            <person name="Ruiz-duenas F.J."/>
            <person name="Barrasa J.M."/>
            <person name="Sanchez-Garcia M."/>
            <person name="Camarero S."/>
            <person name="Miyauchi S."/>
            <person name="Serrano A."/>
            <person name="Linde D."/>
            <person name="Babiker R."/>
            <person name="Drula E."/>
            <person name="Ayuso-Fernandez I."/>
            <person name="Pacheco R."/>
            <person name="Padilla G."/>
            <person name="Ferreira P."/>
            <person name="Barriuso J."/>
            <person name="Kellner H."/>
            <person name="Castanera R."/>
            <person name="Alfaro M."/>
            <person name="Ramirez L."/>
            <person name="Pisabarro A.G."/>
            <person name="Kuo A."/>
            <person name="Tritt A."/>
            <person name="Lipzen A."/>
            <person name="He G."/>
            <person name="Yan M."/>
            <person name="Ng V."/>
            <person name="Cullen D."/>
            <person name="Martin F."/>
            <person name="Rosso M.-N."/>
            <person name="Henrissat B."/>
            <person name="Hibbett D."/>
            <person name="Martinez A.T."/>
            <person name="Grigoriev I.V."/>
        </authorList>
    </citation>
    <scope>NUCLEOTIDE SEQUENCE</scope>
    <source>
        <strain evidence="1">AH 44721</strain>
    </source>
</reference>
<comment type="caution">
    <text evidence="1">The sequence shown here is derived from an EMBL/GenBank/DDBJ whole genome shotgun (WGS) entry which is preliminary data.</text>
</comment>
<protein>
    <submittedName>
        <fullName evidence="1">Uncharacterized protein</fullName>
    </submittedName>
</protein>
<gene>
    <name evidence="1" type="ORF">CPB84DRAFT_1776347</name>
</gene>
<proteinExistence type="predicted"/>
<dbReference type="AlphaFoldDB" id="A0A9P5TMZ2"/>
<dbReference type="Proteomes" id="UP000724874">
    <property type="component" value="Unassembled WGS sequence"/>
</dbReference>
<organism evidence="1 2">
    <name type="scientific">Gymnopilus junonius</name>
    <name type="common">Spectacular rustgill mushroom</name>
    <name type="synonym">Gymnopilus spectabilis subsp. junonius</name>
    <dbReference type="NCBI Taxonomy" id="109634"/>
    <lineage>
        <taxon>Eukaryota</taxon>
        <taxon>Fungi</taxon>
        <taxon>Dikarya</taxon>
        <taxon>Basidiomycota</taxon>
        <taxon>Agaricomycotina</taxon>
        <taxon>Agaricomycetes</taxon>
        <taxon>Agaricomycetidae</taxon>
        <taxon>Agaricales</taxon>
        <taxon>Agaricineae</taxon>
        <taxon>Hymenogastraceae</taxon>
        <taxon>Gymnopilus</taxon>
    </lineage>
</organism>
<accession>A0A9P5TMZ2</accession>
<dbReference type="EMBL" id="JADNYJ010000037">
    <property type="protein sequence ID" value="KAF8902264.1"/>
    <property type="molecule type" value="Genomic_DNA"/>
</dbReference>
<evidence type="ECO:0000313" key="2">
    <source>
        <dbReference type="Proteomes" id="UP000724874"/>
    </source>
</evidence>
<name>A0A9P5TMZ2_GYMJU</name>
<sequence>MPFSTDISWPAGLLSMFQLRSGELAPIQGRYNGPYNRVLNYCFDTFDLFIAPIKPDGWASRPDLRLKADKEMREQYDTLTSTCPIPRFYGLSLLGTSLRIYCGDCFTREIEPTFEDRPSYYHALPFDFLEGAWNLNILSQEGFAKMKEVVEYILARETLS</sequence>
<evidence type="ECO:0000313" key="1">
    <source>
        <dbReference type="EMBL" id="KAF8902264.1"/>
    </source>
</evidence>